<name>A0ABT0Z3E0_9FLAO</name>
<keyword evidence="7" id="KW-1185">Reference proteome</keyword>
<feature type="domain" description="Peptide methionine sulphoxide reductase MsrA" evidence="5">
    <location>
        <begin position="8"/>
        <end position="161"/>
    </location>
</feature>
<dbReference type="SUPFAM" id="SSF55068">
    <property type="entry name" value="Peptide methionine sulfoxide reductase"/>
    <property type="match status" value="1"/>
</dbReference>
<evidence type="ECO:0000256" key="2">
    <source>
        <dbReference type="ARBA" id="ARBA00047806"/>
    </source>
</evidence>
<comment type="function">
    <text evidence="4">Has an important function as a repair enzyme for proteins that have been inactivated by oxidation. Catalyzes the reversible oxidation-reduction of methionine sulfoxide in proteins to methionine.</text>
</comment>
<feature type="active site" evidence="4">
    <location>
        <position position="15"/>
    </location>
</feature>
<evidence type="ECO:0000256" key="3">
    <source>
        <dbReference type="ARBA" id="ARBA00048782"/>
    </source>
</evidence>
<comment type="catalytic activity">
    <reaction evidence="2 4">
        <text>L-methionyl-[protein] + [thioredoxin]-disulfide + H2O = L-methionyl-(S)-S-oxide-[protein] + [thioredoxin]-dithiol</text>
        <dbReference type="Rhea" id="RHEA:14217"/>
        <dbReference type="Rhea" id="RHEA-COMP:10698"/>
        <dbReference type="Rhea" id="RHEA-COMP:10700"/>
        <dbReference type="Rhea" id="RHEA-COMP:12313"/>
        <dbReference type="Rhea" id="RHEA-COMP:12315"/>
        <dbReference type="ChEBI" id="CHEBI:15377"/>
        <dbReference type="ChEBI" id="CHEBI:16044"/>
        <dbReference type="ChEBI" id="CHEBI:29950"/>
        <dbReference type="ChEBI" id="CHEBI:44120"/>
        <dbReference type="ChEBI" id="CHEBI:50058"/>
        <dbReference type="EC" id="1.8.4.11"/>
    </reaction>
</comment>
<evidence type="ECO:0000313" key="7">
    <source>
        <dbReference type="Proteomes" id="UP001155077"/>
    </source>
</evidence>
<dbReference type="GO" id="GO:0008113">
    <property type="term" value="F:peptide-methionine (S)-S-oxide reductase activity"/>
    <property type="evidence" value="ECO:0007669"/>
    <property type="project" value="UniProtKB-EC"/>
</dbReference>
<evidence type="ECO:0000256" key="4">
    <source>
        <dbReference type="HAMAP-Rule" id="MF_01401"/>
    </source>
</evidence>
<dbReference type="RefSeq" id="WP_252114158.1">
    <property type="nucleotide sequence ID" value="NZ_JAMSCK010000004.1"/>
</dbReference>
<dbReference type="Proteomes" id="UP001155077">
    <property type="component" value="Unassembled WGS sequence"/>
</dbReference>
<reference evidence="6" key="1">
    <citation type="submission" date="2022-06" db="EMBL/GenBank/DDBJ databases">
        <title>Gramella sediminis sp. nov., isolated from deep-sea sediment of the Indian Ocean.</title>
        <authorList>
            <person name="Yang L."/>
        </authorList>
    </citation>
    <scope>NUCLEOTIDE SEQUENCE</scope>
    <source>
        <strain evidence="6">HMD3159</strain>
    </source>
</reference>
<protein>
    <recommendedName>
        <fullName evidence="4">Peptide methionine sulfoxide reductase MsrA</fullName>
        <shortName evidence="4">Protein-methionine-S-oxide reductase</shortName>
        <ecNumber evidence="4">1.8.4.11</ecNumber>
    </recommendedName>
    <alternativeName>
        <fullName evidence="4">Peptide-methionine (S)-S-oxide reductase</fullName>
        <shortName evidence="4">Peptide Met(O) reductase</shortName>
    </alternativeName>
</protein>
<dbReference type="NCBIfam" id="TIGR00401">
    <property type="entry name" value="msrA"/>
    <property type="match status" value="1"/>
</dbReference>
<dbReference type="EC" id="1.8.4.11" evidence="4"/>
<organism evidence="6 7">
    <name type="scientific">Gramella jeungdoensis</name>
    <dbReference type="NCBI Taxonomy" id="708091"/>
    <lineage>
        <taxon>Bacteria</taxon>
        <taxon>Pseudomonadati</taxon>
        <taxon>Bacteroidota</taxon>
        <taxon>Flavobacteriia</taxon>
        <taxon>Flavobacteriales</taxon>
        <taxon>Flavobacteriaceae</taxon>
        <taxon>Christiangramia</taxon>
    </lineage>
</organism>
<dbReference type="Pfam" id="PF01625">
    <property type="entry name" value="PMSR"/>
    <property type="match status" value="1"/>
</dbReference>
<dbReference type="PANTHER" id="PTHR43774">
    <property type="entry name" value="PEPTIDE METHIONINE SULFOXIDE REDUCTASE"/>
    <property type="match status" value="1"/>
</dbReference>
<evidence type="ECO:0000313" key="6">
    <source>
        <dbReference type="EMBL" id="MCM8570248.1"/>
    </source>
</evidence>
<dbReference type="EMBL" id="JAMSCK010000004">
    <property type="protein sequence ID" value="MCM8570248.1"/>
    <property type="molecule type" value="Genomic_DNA"/>
</dbReference>
<sequence>MKEKNLKKATLAGGCFWCTEAVFQRLEGVENVRSGFTGGTIKNPPYREVISGRTGHAEAIQILFDPEKINYREILLIFFATHDPTTLNRQQNDVGTQYRSAIFYHDEEQKEVAEKVIDLLERERAFEDRIVTEVTEASAFYEAEQEHQDFYNRHREQPYCQYIIDPKITKLNKLFSDKLKQTG</sequence>
<proteinExistence type="inferred from homology"/>
<evidence type="ECO:0000259" key="5">
    <source>
        <dbReference type="Pfam" id="PF01625"/>
    </source>
</evidence>
<evidence type="ECO:0000256" key="1">
    <source>
        <dbReference type="ARBA" id="ARBA00023002"/>
    </source>
</evidence>
<comment type="similarity">
    <text evidence="4">Belongs to the MsrA Met sulfoxide reductase family.</text>
</comment>
<dbReference type="Gene3D" id="3.30.1060.10">
    <property type="entry name" value="Peptide methionine sulphoxide reductase MsrA"/>
    <property type="match status" value="1"/>
</dbReference>
<dbReference type="PANTHER" id="PTHR43774:SF1">
    <property type="entry name" value="PEPTIDE METHIONINE SULFOXIDE REDUCTASE MSRA 2"/>
    <property type="match status" value="1"/>
</dbReference>
<comment type="caution">
    <text evidence="6">The sequence shown here is derived from an EMBL/GenBank/DDBJ whole genome shotgun (WGS) entry which is preliminary data.</text>
</comment>
<gene>
    <name evidence="4 6" type="primary">msrA</name>
    <name evidence="6" type="ORF">NE848_12715</name>
</gene>
<accession>A0ABT0Z3E0</accession>
<dbReference type="HAMAP" id="MF_01401">
    <property type="entry name" value="MsrA"/>
    <property type="match status" value="1"/>
</dbReference>
<dbReference type="InterPro" id="IPR002569">
    <property type="entry name" value="Met_Sox_Rdtase_MsrA_dom"/>
</dbReference>
<comment type="catalytic activity">
    <reaction evidence="3 4">
        <text>[thioredoxin]-disulfide + L-methionine + H2O = L-methionine (S)-S-oxide + [thioredoxin]-dithiol</text>
        <dbReference type="Rhea" id="RHEA:19993"/>
        <dbReference type="Rhea" id="RHEA-COMP:10698"/>
        <dbReference type="Rhea" id="RHEA-COMP:10700"/>
        <dbReference type="ChEBI" id="CHEBI:15377"/>
        <dbReference type="ChEBI" id="CHEBI:29950"/>
        <dbReference type="ChEBI" id="CHEBI:50058"/>
        <dbReference type="ChEBI" id="CHEBI:57844"/>
        <dbReference type="ChEBI" id="CHEBI:58772"/>
        <dbReference type="EC" id="1.8.4.11"/>
    </reaction>
</comment>
<keyword evidence="1 4" id="KW-0560">Oxidoreductase</keyword>
<dbReference type="InterPro" id="IPR036509">
    <property type="entry name" value="Met_Sox_Rdtase_MsrA_sf"/>
</dbReference>